<dbReference type="SMART" id="SM00857">
    <property type="entry name" value="Resolvase"/>
    <property type="match status" value="1"/>
</dbReference>
<dbReference type="Proteomes" id="UP000254405">
    <property type="component" value="Unassembled WGS sequence"/>
</dbReference>
<dbReference type="AlphaFoldDB" id="A0A376TMA5"/>
<dbReference type="InterPro" id="IPR006119">
    <property type="entry name" value="Resolv_N"/>
</dbReference>
<reference evidence="2 5" key="2">
    <citation type="submission" date="2019-11" db="EMBL/GenBank/DDBJ databases">
        <title>Whole genome sequence analysis of environmental Escherichia coli from the feces of straw-necked ibis (Threskiornis spinicollis) nesting on inland wetlands.</title>
        <authorList>
            <person name="Wyrsch E.R."/>
            <person name="Roy Chowdhury P."/>
            <person name="Wallis L."/>
            <person name="Cummins M.L."/>
            <person name="Zingali T."/>
            <person name="Brandis K.J."/>
            <person name="Djordjevic S.P."/>
        </authorList>
    </citation>
    <scope>NUCLEOTIDE SEQUENCE [LARGE SCALE GENOMIC DNA]</scope>
    <source>
        <strain evidence="2 5">IBS12</strain>
    </source>
</reference>
<dbReference type="PANTHER" id="PTHR30461:SF23">
    <property type="entry name" value="DNA RECOMBINASE-RELATED"/>
    <property type="match status" value="1"/>
</dbReference>
<dbReference type="Proteomes" id="UP000490727">
    <property type="component" value="Unassembled WGS sequence"/>
</dbReference>
<evidence type="ECO:0000313" key="3">
    <source>
        <dbReference type="EMBL" id="STI78247.1"/>
    </source>
</evidence>
<dbReference type="Pfam" id="PF07508">
    <property type="entry name" value="Recombinase"/>
    <property type="match status" value="1"/>
</dbReference>
<organism evidence="3 4">
    <name type="scientific">Escherichia coli</name>
    <dbReference type="NCBI Taxonomy" id="562"/>
    <lineage>
        <taxon>Bacteria</taxon>
        <taxon>Pseudomonadati</taxon>
        <taxon>Pseudomonadota</taxon>
        <taxon>Gammaproteobacteria</taxon>
        <taxon>Enterobacterales</taxon>
        <taxon>Enterobacteriaceae</taxon>
        <taxon>Escherichia</taxon>
    </lineage>
</organism>
<sequence>MSDIVAGNRIAAQYLRMSTEHQKYSPENQREYIEKYAKEHCITIKYTYDDAGRSGLSLDNRPGLRSLLYDVENGIIKVSLILVYDVSRFGRFQDIEEAAHYSWLLKRNGVRIIYCAEPFSEEQTELFMLGLSYSRYGAATYSKNLSQKVFLGQANLVRRGYHQGGMPGYGIRRLLIDEHTNPKGLLMPGQRKSLQTDRVILIPGPAEEVVIVNKIYDMFIDEGKPEFVIASELNRKNIPAENGLQWTRCKIHQILTNEKYIGNNVYNRTSGRLKTRSVRNPQDQWIRCDGAWDPVVSVEKFEVAKRIIEARAVQYSDDELLDKLRHLLKLRGRLSGIVIDEEELFPSSSIFRSRFGGLVRAYTLIGYHPRHDYSYLEIKKQIAECHLTFMDNLVQDIYRYGGWAEMHQNGSLYINDEFFVSANLVRCQRLSSGKLRWKIKFNVSHYCDVMIFPRLDSTNNSVVDYFMFPAIDVLYNDLTLHENNGFILELYRFDDLSCLENLVKRTSLESK</sequence>
<evidence type="ECO:0000259" key="1">
    <source>
        <dbReference type="PROSITE" id="PS51736"/>
    </source>
</evidence>
<dbReference type="Gene3D" id="3.40.50.1390">
    <property type="entry name" value="Resolvase, N-terminal catalytic domain"/>
    <property type="match status" value="1"/>
</dbReference>
<proteinExistence type="predicted"/>
<reference evidence="3 4" key="1">
    <citation type="submission" date="2018-06" db="EMBL/GenBank/DDBJ databases">
        <authorList>
            <consortium name="Pathogen Informatics"/>
            <person name="Doyle S."/>
        </authorList>
    </citation>
    <scope>NUCLEOTIDE SEQUENCE [LARGE SCALE GENOMIC DNA]</scope>
    <source>
        <strain evidence="3 4">NCTC8985</strain>
    </source>
</reference>
<dbReference type="EMBL" id="UGCO01000001">
    <property type="protein sequence ID" value="STI78247.1"/>
    <property type="molecule type" value="Genomic_DNA"/>
</dbReference>
<dbReference type="PROSITE" id="PS51736">
    <property type="entry name" value="RECOMBINASES_3"/>
    <property type="match status" value="1"/>
</dbReference>
<dbReference type="CDD" id="cd00338">
    <property type="entry name" value="Ser_Recombinase"/>
    <property type="match status" value="1"/>
</dbReference>
<dbReference type="Gene3D" id="3.90.1750.20">
    <property type="entry name" value="Putative Large Serine Recombinase, Chain B, Domain 2"/>
    <property type="match status" value="1"/>
</dbReference>
<dbReference type="SUPFAM" id="SSF53041">
    <property type="entry name" value="Resolvase-like"/>
    <property type="match status" value="1"/>
</dbReference>
<dbReference type="PANTHER" id="PTHR30461">
    <property type="entry name" value="DNA-INVERTASE FROM LAMBDOID PROPHAGE"/>
    <property type="match status" value="1"/>
</dbReference>
<dbReference type="GO" id="GO:0003677">
    <property type="term" value="F:DNA binding"/>
    <property type="evidence" value="ECO:0007669"/>
    <property type="project" value="InterPro"/>
</dbReference>
<name>A0A376TMA5_ECOLX</name>
<accession>A0A376TMA5</accession>
<feature type="domain" description="Resolvase/invertase-type recombinase catalytic" evidence="1">
    <location>
        <begin position="10"/>
        <end position="160"/>
    </location>
</feature>
<evidence type="ECO:0000313" key="5">
    <source>
        <dbReference type="Proteomes" id="UP000490727"/>
    </source>
</evidence>
<dbReference type="RefSeq" id="WP_032214509.1">
    <property type="nucleotide sequence ID" value="NZ_BFYR01000020.1"/>
</dbReference>
<dbReference type="InterPro" id="IPR011109">
    <property type="entry name" value="DNA_bind_recombinase_dom"/>
</dbReference>
<dbReference type="InterPro" id="IPR036162">
    <property type="entry name" value="Resolvase-like_N_sf"/>
</dbReference>
<dbReference type="EMBL" id="WOET01000008">
    <property type="protein sequence ID" value="MUM73013.1"/>
    <property type="molecule type" value="Genomic_DNA"/>
</dbReference>
<gene>
    <name evidence="2" type="ORF">GNZ05_12695</name>
    <name evidence="3" type="ORF">NCTC8985_03568</name>
</gene>
<evidence type="ECO:0000313" key="4">
    <source>
        <dbReference type="Proteomes" id="UP000254405"/>
    </source>
</evidence>
<protein>
    <submittedName>
        <fullName evidence="2 3">Recombinase</fullName>
    </submittedName>
</protein>
<dbReference type="InterPro" id="IPR050639">
    <property type="entry name" value="SSR_resolvase"/>
</dbReference>
<dbReference type="GO" id="GO:0000150">
    <property type="term" value="F:DNA strand exchange activity"/>
    <property type="evidence" value="ECO:0007669"/>
    <property type="project" value="InterPro"/>
</dbReference>
<evidence type="ECO:0000313" key="2">
    <source>
        <dbReference type="EMBL" id="MUM73013.1"/>
    </source>
</evidence>
<dbReference type="InterPro" id="IPR038109">
    <property type="entry name" value="DNA_bind_recomb_sf"/>
</dbReference>
<dbReference type="Pfam" id="PF00239">
    <property type="entry name" value="Resolvase"/>
    <property type="match status" value="1"/>
</dbReference>